<comment type="caution">
    <text evidence="2">The sequence shown here is derived from an EMBL/GenBank/DDBJ whole genome shotgun (WGS) entry which is preliminary data.</text>
</comment>
<reference evidence="2" key="1">
    <citation type="journal article" date="2023" name="Mol. Phylogenet. Evol.">
        <title>Genome-scale phylogeny and comparative genomics of the fungal order Sordariales.</title>
        <authorList>
            <person name="Hensen N."/>
            <person name="Bonometti L."/>
            <person name="Westerberg I."/>
            <person name="Brannstrom I.O."/>
            <person name="Guillou S."/>
            <person name="Cros-Aarteil S."/>
            <person name="Calhoun S."/>
            <person name="Haridas S."/>
            <person name="Kuo A."/>
            <person name="Mondo S."/>
            <person name="Pangilinan J."/>
            <person name="Riley R."/>
            <person name="LaButti K."/>
            <person name="Andreopoulos B."/>
            <person name="Lipzen A."/>
            <person name="Chen C."/>
            <person name="Yan M."/>
            <person name="Daum C."/>
            <person name="Ng V."/>
            <person name="Clum A."/>
            <person name="Steindorff A."/>
            <person name="Ohm R.A."/>
            <person name="Martin F."/>
            <person name="Silar P."/>
            <person name="Natvig D.O."/>
            <person name="Lalanne C."/>
            <person name="Gautier V."/>
            <person name="Ament-Velasquez S.L."/>
            <person name="Kruys A."/>
            <person name="Hutchinson M.I."/>
            <person name="Powell A.J."/>
            <person name="Barry K."/>
            <person name="Miller A.N."/>
            <person name="Grigoriev I.V."/>
            <person name="Debuchy R."/>
            <person name="Gladieux P."/>
            <person name="Hiltunen Thoren M."/>
            <person name="Johannesson H."/>
        </authorList>
    </citation>
    <scope>NUCLEOTIDE SEQUENCE</scope>
    <source>
        <strain evidence="2">CBS 123565</strain>
    </source>
</reference>
<name>A0AAN6ZHV5_9PEZI</name>
<organism evidence="2 3">
    <name type="scientific">Trichocladium antarcticum</name>
    <dbReference type="NCBI Taxonomy" id="1450529"/>
    <lineage>
        <taxon>Eukaryota</taxon>
        <taxon>Fungi</taxon>
        <taxon>Dikarya</taxon>
        <taxon>Ascomycota</taxon>
        <taxon>Pezizomycotina</taxon>
        <taxon>Sordariomycetes</taxon>
        <taxon>Sordariomycetidae</taxon>
        <taxon>Sordariales</taxon>
        <taxon>Chaetomiaceae</taxon>
        <taxon>Trichocladium</taxon>
    </lineage>
</organism>
<dbReference type="EMBL" id="MU853401">
    <property type="protein sequence ID" value="KAK4139012.1"/>
    <property type="molecule type" value="Genomic_DNA"/>
</dbReference>
<feature type="compositionally biased region" description="Gly residues" evidence="1">
    <location>
        <begin position="128"/>
        <end position="145"/>
    </location>
</feature>
<dbReference type="Proteomes" id="UP001304895">
    <property type="component" value="Unassembled WGS sequence"/>
</dbReference>
<dbReference type="Pfam" id="PF20174">
    <property type="entry name" value="DUF6540"/>
    <property type="match status" value="1"/>
</dbReference>
<feature type="compositionally biased region" description="Pro residues" evidence="1">
    <location>
        <begin position="1"/>
        <end position="30"/>
    </location>
</feature>
<feature type="region of interest" description="Disordered" evidence="1">
    <location>
        <begin position="126"/>
        <end position="146"/>
    </location>
</feature>
<reference evidence="2" key="2">
    <citation type="submission" date="2023-05" db="EMBL/GenBank/DDBJ databases">
        <authorList>
            <consortium name="Lawrence Berkeley National Laboratory"/>
            <person name="Steindorff A."/>
            <person name="Hensen N."/>
            <person name="Bonometti L."/>
            <person name="Westerberg I."/>
            <person name="Brannstrom I.O."/>
            <person name="Guillou S."/>
            <person name="Cros-Aarteil S."/>
            <person name="Calhoun S."/>
            <person name="Haridas S."/>
            <person name="Kuo A."/>
            <person name="Mondo S."/>
            <person name="Pangilinan J."/>
            <person name="Riley R."/>
            <person name="Labutti K."/>
            <person name="Andreopoulos B."/>
            <person name="Lipzen A."/>
            <person name="Chen C."/>
            <person name="Yanf M."/>
            <person name="Daum C."/>
            <person name="Ng V."/>
            <person name="Clum A."/>
            <person name="Ohm R."/>
            <person name="Martin F."/>
            <person name="Silar P."/>
            <person name="Natvig D."/>
            <person name="Lalanne C."/>
            <person name="Gautier V."/>
            <person name="Ament-Velasquez S.L."/>
            <person name="Kruys A."/>
            <person name="Hutchinson M.I."/>
            <person name="Powell A.J."/>
            <person name="Barry K."/>
            <person name="Miller A.N."/>
            <person name="Grigoriev I.V."/>
            <person name="Debuchy R."/>
            <person name="Gladieux P."/>
            <person name="Thoren M.H."/>
            <person name="Johannesson H."/>
        </authorList>
    </citation>
    <scope>NUCLEOTIDE SEQUENCE</scope>
    <source>
        <strain evidence="2">CBS 123565</strain>
    </source>
</reference>
<sequence>MDVHPPPLCPPPLPPPPQPDFNPFPTPIPNSEPTAPQLTIPATPPTPNARLVSLLIYNGWPFADHWEYFVASPIQHDTGTIITAAGNVRVGFALEIKRQWDLRAEGSQPDRRVALGWVGSRLFEDIAEGGGPGGESPEGGGGYEEGPGPVCAFERALFRCPAPEKTLRNVDGIGVEDRTDGRVRITQRNCQTWVIEAAEQLEKEGIFEQKVVDFLRSTRP</sequence>
<dbReference type="InterPro" id="IPR046670">
    <property type="entry name" value="DUF6540"/>
</dbReference>
<keyword evidence="3" id="KW-1185">Reference proteome</keyword>
<accession>A0AAN6ZHV5</accession>
<evidence type="ECO:0000256" key="1">
    <source>
        <dbReference type="SAM" id="MobiDB-lite"/>
    </source>
</evidence>
<protein>
    <submittedName>
        <fullName evidence="2">Uncharacterized protein</fullName>
    </submittedName>
</protein>
<feature type="region of interest" description="Disordered" evidence="1">
    <location>
        <begin position="1"/>
        <end position="35"/>
    </location>
</feature>
<evidence type="ECO:0000313" key="3">
    <source>
        <dbReference type="Proteomes" id="UP001304895"/>
    </source>
</evidence>
<dbReference type="AlphaFoldDB" id="A0AAN6ZHV5"/>
<proteinExistence type="predicted"/>
<gene>
    <name evidence="2" type="ORF">BT67DRAFT_438325</name>
</gene>
<evidence type="ECO:0000313" key="2">
    <source>
        <dbReference type="EMBL" id="KAK4139012.1"/>
    </source>
</evidence>